<name>A0A8J3VM54_9ACTN</name>
<dbReference type="SMART" id="SM00020">
    <property type="entry name" value="Tryp_SPc"/>
    <property type="match status" value="1"/>
</dbReference>
<dbReference type="RefSeq" id="WP_203914576.1">
    <property type="nucleotide sequence ID" value="NZ_BONY01000109.1"/>
</dbReference>
<dbReference type="InterPro" id="IPR009003">
    <property type="entry name" value="Peptidase_S1_PA"/>
</dbReference>
<dbReference type="EMBL" id="BONY01000109">
    <property type="protein sequence ID" value="GIH10856.1"/>
    <property type="molecule type" value="Genomic_DNA"/>
</dbReference>
<dbReference type="GO" id="GO:0004252">
    <property type="term" value="F:serine-type endopeptidase activity"/>
    <property type="evidence" value="ECO:0007669"/>
    <property type="project" value="InterPro"/>
</dbReference>
<dbReference type="InterPro" id="IPR018114">
    <property type="entry name" value="TRYPSIN_HIS"/>
</dbReference>
<organism evidence="5 6">
    <name type="scientific">Rhizocola hellebori</name>
    <dbReference type="NCBI Taxonomy" id="1392758"/>
    <lineage>
        <taxon>Bacteria</taxon>
        <taxon>Bacillati</taxon>
        <taxon>Actinomycetota</taxon>
        <taxon>Actinomycetes</taxon>
        <taxon>Micromonosporales</taxon>
        <taxon>Micromonosporaceae</taxon>
        <taxon>Rhizocola</taxon>
    </lineage>
</organism>
<dbReference type="PANTHER" id="PTHR24252">
    <property type="entry name" value="ACROSIN-RELATED"/>
    <property type="match status" value="1"/>
</dbReference>
<dbReference type="Gene3D" id="2.40.10.10">
    <property type="entry name" value="Trypsin-like serine proteases"/>
    <property type="match status" value="2"/>
</dbReference>
<dbReference type="AlphaFoldDB" id="A0A8J3VM54"/>
<sequence>MRRVRALLVLATTLAVGSAAVGLASPAYAGRDTGIGPQVVGGVPAAQGEFPWMVRLSVGCGGALYTQQLVLTAAHCVGATGPNTSITATLGTVDLQDPNRITRQSSYVFRAPGFSSVTSGQDWALIKLSSPVALPTLPVTNSTRYHSGVFTVAGWGSTFEGGPQQRFLMKANVPFVDDATCRTAYSNLIDSAHLCAGNFDAGGVDTCQGDSGGPMFRRDASNNWVQVGITSFGTGCARPRFPGVYTEVRSYAQDIANAASTLDPAAFVPAVANSASFETGPFASGGFLTAYTRLPVTDEAQGFSFVSATPAGLSVRSSACGGLSMPITYAGPSGFGGTQINFYVPNDFGSEPYGSCPASGGTTFTIHPSAGYGPDLTKAETLVDFRPALFTAGDAPAGYHLNVVTGATTSFSSCNTNPSACPVSTGGQQNFLIVFTTGGEKGIPTFSLAPLGGGYTPQPLPFYGYAGFIGQEQGNVQIAGGTSAGEKRLRIDGGSQQLRIVLGNPT</sequence>
<dbReference type="PANTHER" id="PTHR24252:SF7">
    <property type="entry name" value="HYALIN"/>
    <property type="match status" value="1"/>
</dbReference>
<keyword evidence="2" id="KW-0378">Hydrolase</keyword>
<dbReference type="PRINTS" id="PR00722">
    <property type="entry name" value="CHYMOTRYPSIN"/>
</dbReference>
<reference evidence="5" key="1">
    <citation type="submission" date="2021-01" db="EMBL/GenBank/DDBJ databases">
        <title>Whole genome shotgun sequence of Rhizocola hellebori NBRC 109834.</title>
        <authorList>
            <person name="Komaki H."/>
            <person name="Tamura T."/>
        </authorList>
    </citation>
    <scope>NUCLEOTIDE SEQUENCE</scope>
    <source>
        <strain evidence="5">NBRC 109834</strain>
    </source>
</reference>
<dbReference type="InterPro" id="IPR033116">
    <property type="entry name" value="TRYPSIN_SER"/>
</dbReference>
<keyword evidence="1" id="KW-1015">Disulfide bond</keyword>
<feature type="chain" id="PRO_5035163875" description="Peptidase S1 domain-containing protein" evidence="3">
    <location>
        <begin position="30"/>
        <end position="506"/>
    </location>
</feature>
<accession>A0A8J3VM54</accession>
<dbReference type="PROSITE" id="PS50240">
    <property type="entry name" value="TRYPSIN_DOM"/>
    <property type="match status" value="1"/>
</dbReference>
<dbReference type="SUPFAM" id="SSF50494">
    <property type="entry name" value="Trypsin-like serine proteases"/>
    <property type="match status" value="1"/>
</dbReference>
<keyword evidence="2" id="KW-0645">Protease</keyword>
<dbReference type="FunFam" id="2.40.10.10:FF:000002">
    <property type="entry name" value="Transmembrane protease serine"/>
    <property type="match status" value="1"/>
</dbReference>
<dbReference type="InterPro" id="IPR043504">
    <property type="entry name" value="Peptidase_S1_PA_chymotrypsin"/>
</dbReference>
<evidence type="ECO:0000256" key="3">
    <source>
        <dbReference type="SAM" id="SignalP"/>
    </source>
</evidence>
<dbReference type="PROSITE" id="PS00135">
    <property type="entry name" value="TRYPSIN_SER"/>
    <property type="match status" value="1"/>
</dbReference>
<gene>
    <name evidence="5" type="ORF">Rhe02_89230</name>
</gene>
<dbReference type="GO" id="GO:0006508">
    <property type="term" value="P:proteolysis"/>
    <property type="evidence" value="ECO:0007669"/>
    <property type="project" value="UniProtKB-KW"/>
</dbReference>
<dbReference type="InterPro" id="IPR001314">
    <property type="entry name" value="Peptidase_S1A"/>
</dbReference>
<evidence type="ECO:0000313" key="6">
    <source>
        <dbReference type="Proteomes" id="UP000612899"/>
    </source>
</evidence>
<protein>
    <recommendedName>
        <fullName evidence="4">Peptidase S1 domain-containing protein</fullName>
    </recommendedName>
</protein>
<comment type="caution">
    <text evidence="5">The sequence shown here is derived from an EMBL/GenBank/DDBJ whole genome shotgun (WGS) entry which is preliminary data.</text>
</comment>
<proteinExistence type="predicted"/>
<evidence type="ECO:0000256" key="1">
    <source>
        <dbReference type="ARBA" id="ARBA00023157"/>
    </source>
</evidence>
<dbReference type="CDD" id="cd00190">
    <property type="entry name" value="Tryp_SPc"/>
    <property type="match status" value="1"/>
</dbReference>
<evidence type="ECO:0000259" key="4">
    <source>
        <dbReference type="PROSITE" id="PS50240"/>
    </source>
</evidence>
<keyword evidence="2" id="KW-0720">Serine protease</keyword>
<dbReference type="Pfam" id="PF00089">
    <property type="entry name" value="Trypsin"/>
    <property type="match status" value="1"/>
</dbReference>
<dbReference type="PROSITE" id="PS00134">
    <property type="entry name" value="TRYPSIN_HIS"/>
    <property type="match status" value="1"/>
</dbReference>
<dbReference type="InterPro" id="IPR001254">
    <property type="entry name" value="Trypsin_dom"/>
</dbReference>
<evidence type="ECO:0000256" key="2">
    <source>
        <dbReference type="RuleBase" id="RU363034"/>
    </source>
</evidence>
<keyword evidence="6" id="KW-1185">Reference proteome</keyword>
<feature type="domain" description="Peptidase S1" evidence="4">
    <location>
        <begin position="39"/>
        <end position="260"/>
    </location>
</feature>
<keyword evidence="3" id="KW-0732">Signal</keyword>
<feature type="signal peptide" evidence="3">
    <location>
        <begin position="1"/>
        <end position="29"/>
    </location>
</feature>
<dbReference type="Proteomes" id="UP000612899">
    <property type="component" value="Unassembled WGS sequence"/>
</dbReference>
<evidence type="ECO:0000313" key="5">
    <source>
        <dbReference type="EMBL" id="GIH10856.1"/>
    </source>
</evidence>